<protein>
    <submittedName>
        <fullName evidence="1">Uncharacterized protein</fullName>
    </submittedName>
</protein>
<dbReference type="AlphaFoldDB" id="A0A4Z2GMQ6"/>
<dbReference type="Proteomes" id="UP000314294">
    <property type="component" value="Unassembled WGS sequence"/>
</dbReference>
<comment type="caution">
    <text evidence="1">The sequence shown here is derived from an EMBL/GenBank/DDBJ whole genome shotgun (WGS) entry which is preliminary data.</text>
</comment>
<keyword evidence="2" id="KW-1185">Reference proteome</keyword>
<accession>A0A4Z2GMQ6</accession>
<evidence type="ECO:0000313" key="2">
    <source>
        <dbReference type="Proteomes" id="UP000314294"/>
    </source>
</evidence>
<proteinExistence type="predicted"/>
<dbReference type="EMBL" id="SRLO01000479">
    <property type="protein sequence ID" value="TNN54599.1"/>
    <property type="molecule type" value="Genomic_DNA"/>
</dbReference>
<evidence type="ECO:0000313" key="1">
    <source>
        <dbReference type="EMBL" id="TNN54599.1"/>
    </source>
</evidence>
<gene>
    <name evidence="1" type="ORF">EYF80_035161</name>
</gene>
<sequence>MAVEQASVSLATFRNTELLPVFLSAAARYDVGAGRGRLVGDGGVAVAAAVREEDAHADRALVIRAGDVERELHAHVVPHRRPERQTGDGTVRTRRHQHAERGTPILIRRDPTHSRGAQSVSARILTPVTAPRLYPDSTAWFRP</sequence>
<name>A0A4Z2GMQ6_9TELE</name>
<reference evidence="1 2" key="1">
    <citation type="submission" date="2019-03" db="EMBL/GenBank/DDBJ databases">
        <title>First draft genome of Liparis tanakae, snailfish: a comprehensive survey of snailfish specific genes.</title>
        <authorList>
            <person name="Kim W."/>
            <person name="Song I."/>
            <person name="Jeong J.-H."/>
            <person name="Kim D."/>
            <person name="Kim S."/>
            <person name="Ryu S."/>
            <person name="Song J.Y."/>
            <person name="Lee S.K."/>
        </authorList>
    </citation>
    <scope>NUCLEOTIDE SEQUENCE [LARGE SCALE GENOMIC DNA]</scope>
    <source>
        <tissue evidence="1">Muscle</tissue>
    </source>
</reference>
<organism evidence="1 2">
    <name type="scientific">Liparis tanakae</name>
    <name type="common">Tanaka's snailfish</name>
    <dbReference type="NCBI Taxonomy" id="230148"/>
    <lineage>
        <taxon>Eukaryota</taxon>
        <taxon>Metazoa</taxon>
        <taxon>Chordata</taxon>
        <taxon>Craniata</taxon>
        <taxon>Vertebrata</taxon>
        <taxon>Euteleostomi</taxon>
        <taxon>Actinopterygii</taxon>
        <taxon>Neopterygii</taxon>
        <taxon>Teleostei</taxon>
        <taxon>Neoteleostei</taxon>
        <taxon>Acanthomorphata</taxon>
        <taxon>Eupercaria</taxon>
        <taxon>Perciformes</taxon>
        <taxon>Cottioidei</taxon>
        <taxon>Cottales</taxon>
        <taxon>Liparidae</taxon>
        <taxon>Liparis</taxon>
    </lineage>
</organism>